<dbReference type="InterPro" id="IPR046815">
    <property type="entry name" value="P2RX7_C"/>
</dbReference>
<protein>
    <submittedName>
        <fullName evidence="3">Uncharacterized protein LOC116306553</fullName>
    </submittedName>
</protein>
<gene>
    <name evidence="3" type="primary">LOC116306553</name>
</gene>
<dbReference type="InParanoid" id="A0A6P8J4R9"/>
<name>A0A6P8J4R9_ACTTE</name>
<keyword evidence="2" id="KW-1185">Reference proteome</keyword>
<accession>A0A6P8J4R9</accession>
<feature type="non-terminal residue" evidence="3">
    <location>
        <position position="194"/>
    </location>
</feature>
<evidence type="ECO:0000313" key="2">
    <source>
        <dbReference type="Proteomes" id="UP000515163"/>
    </source>
</evidence>
<evidence type="ECO:0000259" key="1">
    <source>
        <dbReference type="Pfam" id="PF20478"/>
    </source>
</evidence>
<dbReference type="KEGG" id="aten:116306553"/>
<organism evidence="2 3">
    <name type="scientific">Actinia tenebrosa</name>
    <name type="common">Australian red waratah sea anemone</name>
    <dbReference type="NCBI Taxonomy" id="6105"/>
    <lineage>
        <taxon>Eukaryota</taxon>
        <taxon>Metazoa</taxon>
        <taxon>Cnidaria</taxon>
        <taxon>Anthozoa</taxon>
        <taxon>Hexacorallia</taxon>
        <taxon>Actiniaria</taxon>
        <taxon>Actiniidae</taxon>
        <taxon>Actinia</taxon>
    </lineage>
</organism>
<evidence type="ECO:0000313" key="3">
    <source>
        <dbReference type="RefSeq" id="XP_031572490.1"/>
    </source>
</evidence>
<dbReference type="RefSeq" id="XP_031572490.1">
    <property type="nucleotide sequence ID" value="XM_031716630.1"/>
</dbReference>
<dbReference type="PANTHER" id="PTHR36981:SF1">
    <property type="entry name" value="P2X PURINORECEPTOR 7 INTRACELLULAR DOMAIN-CONTAINING PROTEIN"/>
    <property type="match status" value="1"/>
</dbReference>
<dbReference type="AlphaFoldDB" id="A0A6P8J4R9"/>
<dbReference type="Proteomes" id="UP000515163">
    <property type="component" value="Unplaced"/>
</dbReference>
<dbReference type="Pfam" id="PF20478">
    <property type="entry name" value="P2RX7_C"/>
    <property type="match status" value="1"/>
</dbReference>
<dbReference type="OrthoDB" id="5951291at2759"/>
<reference evidence="3" key="1">
    <citation type="submission" date="2025-08" db="UniProtKB">
        <authorList>
            <consortium name="RefSeq"/>
        </authorList>
    </citation>
    <scope>IDENTIFICATION</scope>
    <source>
        <tissue evidence="3">Tentacle</tissue>
    </source>
</reference>
<dbReference type="PANTHER" id="PTHR36981">
    <property type="entry name" value="ZGC:195170"/>
    <property type="match status" value="1"/>
</dbReference>
<proteinExistence type="predicted"/>
<feature type="domain" description="P2X purinoreceptor 7 intracellular" evidence="1">
    <location>
        <begin position="28"/>
        <end position="185"/>
    </location>
</feature>
<sequence length="194" mass="22743">MMFEADFDEYDAELDPIANEQEVEEYSLEIERENEEEETLLRRFAGEVEVLDWCKCSKCSLQHIVKHEECRCCMQYDRCREKMQEIDQEEECITDHEAFSSVCLDQWVLEVAGIGLTTKGKKSYTAALGRGNPANSEYFRSVAYRQFVRLVWGYVGAAKRLPLPCCVYNKIREAFPNDDDMYKGYEEDDDEEEE</sequence>
<dbReference type="GeneID" id="116306553"/>